<dbReference type="CDD" id="cd03427">
    <property type="entry name" value="NUDIX_MTH1_Nudt1"/>
    <property type="match status" value="1"/>
</dbReference>
<comment type="caution">
    <text evidence="7">The sequence shown here is derived from an EMBL/GenBank/DDBJ whole genome shotgun (WGS) entry which is preliminary data.</text>
</comment>
<dbReference type="InterPro" id="IPR015797">
    <property type="entry name" value="NUDIX_hydrolase-like_dom_sf"/>
</dbReference>
<keyword evidence="3" id="KW-0479">Metal-binding</keyword>
<dbReference type="OrthoDB" id="9804563at2"/>
<dbReference type="PANTHER" id="PTHR43758">
    <property type="entry name" value="7,8-DIHYDRO-8-OXOGUANINE TRIPHOSPHATASE"/>
    <property type="match status" value="1"/>
</dbReference>
<sequence length="188" mass="20368">MRARSSSSKPNKARPGIAAGPVVASRRYHGAMALPQVCVCYLTRQNPDGTLQVLLGRKKKGLGLGNIVGLGGKLEPGETPVQAAVREIEEESGLSVVEADLSPRGVLTYLFPHREAWSQVSTVFVCAAWEGIPRESDELDPEWFDVASLPVDEMWDDARHWLPGVLSGMPVRATFTFGEDLATVVARS</sequence>
<evidence type="ECO:0000256" key="2">
    <source>
        <dbReference type="ARBA" id="ARBA00005582"/>
    </source>
</evidence>
<dbReference type="GO" id="GO:0008413">
    <property type="term" value="F:8-oxo-7,8-dihydroguanosine triphosphate pyrophosphatase activity"/>
    <property type="evidence" value="ECO:0007669"/>
    <property type="project" value="TreeGrafter"/>
</dbReference>
<feature type="domain" description="Nudix hydrolase" evidence="6">
    <location>
        <begin position="33"/>
        <end position="167"/>
    </location>
</feature>
<keyword evidence="8" id="KW-1185">Reference proteome</keyword>
<dbReference type="InterPro" id="IPR000086">
    <property type="entry name" value="NUDIX_hydrolase_dom"/>
</dbReference>
<keyword evidence="5" id="KW-0460">Magnesium</keyword>
<dbReference type="PROSITE" id="PS00893">
    <property type="entry name" value="NUDIX_BOX"/>
    <property type="match status" value="1"/>
</dbReference>
<evidence type="ECO:0000313" key="7">
    <source>
        <dbReference type="EMBL" id="TFD77990.1"/>
    </source>
</evidence>
<dbReference type="EMBL" id="SOHH01000063">
    <property type="protein sequence ID" value="TFD77990.1"/>
    <property type="molecule type" value="Genomic_DNA"/>
</dbReference>
<dbReference type="InterPro" id="IPR020084">
    <property type="entry name" value="NUDIX_hydrolase_CS"/>
</dbReference>
<accession>A0A4R9B8Y3</accession>
<dbReference type="Gene3D" id="3.90.79.10">
    <property type="entry name" value="Nucleoside Triphosphate Pyrophosphohydrolase"/>
    <property type="match status" value="1"/>
</dbReference>
<proteinExistence type="inferred from homology"/>
<reference evidence="7 8" key="1">
    <citation type="submission" date="2019-03" db="EMBL/GenBank/DDBJ databases">
        <title>Genomics of glacier-inhabiting Cryobacterium strains.</title>
        <authorList>
            <person name="Liu Q."/>
            <person name="Xin Y.-H."/>
        </authorList>
    </citation>
    <scope>NUCLEOTIDE SEQUENCE [LARGE SCALE GENOMIC DNA]</scope>
    <source>
        <strain evidence="7 8">Hh4</strain>
    </source>
</reference>
<evidence type="ECO:0000256" key="3">
    <source>
        <dbReference type="ARBA" id="ARBA00022723"/>
    </source>
</evidence>
<dbReference type="GO" id="GO:0042262">
    <property type="term" value="P:DNA protection"/>
    <property type="evidence" value="ECO:0007669"/>
    <property type="project" value="TreeGrafter"/>
</dbReference>
<dbReference type="Pfam" id="PF00293">
    <property type="entry name" value="NUDIX"/>
    <property type="match status" value="1"/>
</dbReference>
<dbReference type="PANTHER" id="PTHR43758:SF2">
    <property type="entry name" value="OXIDIZED PURINE NUCLEOSIDE TRIPHOSPHATE HYDROLASE"/>
    <property type="match status" value="1"/>
</dbReference>
<dbReference type="SUPFAM" id="SSF55811">
    <property type="entry name" value="Nudix"/>
    <property type="match status" value="1"/>
</dbReference>
<comment type="similarity">
    <text evidence="2">Belongs to the Nudix hydrolase family.</text>
</comment>
<comment type="cofactor">
    <cofactor evidence="1">
        <name>Mg(2+)</name>
        <dbReference type="ChEBI" id="CHEBI:18420"/>
    </cofactor>
</comment>
<dbReference type="PROSITE" id="PS51462">
    <property type="entry name" value="NUDIX"/>
    <property type="match status" value="1"/>
</dbReference>
<evidence type="ECO:0000313" key="8">
    <source>
        <dbReference type="Proteomes" id="UP000298313"/>
    </source>
</evidence>
<evidence type="ECO:0000256" key="4">
    <source>
        <dbReference type="ARBA" id="ARBA00022801"/>
    </source>
</evidence>
<organism evidence="7 8">
    <name type="scientific">Cryobacterium fucosi</name>
    <dbReference type="NCBI Taxonomy" id="1259157"/>
    <lineage>
        <taxon>Bacteria</taxon>
        <taxon>Bacillati</taxon>
        <taxon>Actinomycetota</taxon>
        <taxon>Actinomycetes</taxon>
        <taxon>Micrococcales</taxon>
        <taxon>Microbacteriaceae</taxon>
        <taxon>Cryobacterium</taxon>
    </lineage>
</organism>
<dbReference type="AlphaFoldDB" id="A0A4R9B8Y3"/>
<name>A0A4R9B8Y3_9MICO</name>
<gene>
    <name evidence="7" type="ORF">E3T48_08055</name>
</gene>
<evidence type="ECO:0000256" key="5">
    <source>
        <dbReference type="ARBA" id="ARBA00022842"/>
    </source>
</evidence>
<keyword evidence="4" id="KW-0378">Hydrolase</keyword>
<evidence type="ECO:0000256" key="1">
    <source>
        <dbReference type="ARBA" id="ARBA00001946"/>
    </source>
</evidence>
<dbReference type="GO" id="GO:0046872">
    <property type="term" value="F:metal ion binding"/>
    <property type="evidence" value="ECO:0007669"/>
    <property type="project" value="UniProtKB-KW"/>
</dbReference>
<protein>
    <submittedName>
        <fullName evidence="7">8-oxo-dGTP diphosphatase</fullName>
    </submittedName>
</protein>
<evidence type="ECO:0000259" key="6">
    <source>
        <dbReference type="PROSITE" id="PS51462"/>
    </source>
</evidence>
<dbReference type="GO" id="GO:0005737">
    <property type="term" value="C:cytoplasm"/>
    <property type="evidence" value="ECO:0007669"/>
    <property type="project" value="TreeGrafter"/>
</dbReference>
<dbReference type="Proteomes" id="UP000298313">
    <property type="component" value="Unassembled WGS sequence"/>
</dbReference>